<dbReference type="GO" id="GO:0008270">
    <property type="term" value="F:zinc ion binding"/>
    <property type="evidence" value="ECO:0007669"/>
    <property type="project" value="UniProtKB-KW"/>
</dbReference>
<evidence type="ECO:0000256" key="3">
    <source>
        <dbReference type="ARBA" id="ARBA00021280"/>
    </source>
</evidence>
<keyword evidence="9 13" id="KW-0804">Transcription</keyword>
<keyword evidence="7 13" id="KW-0862">Zinc</keyword>
<protein>
    <recommendedName>
        <fullName evidence="3 13">General transcription and DNA repair factor IIH subunit TFB4</fullName>
        <shortName evidence="13">TFIIH subunit TFB4</shortName>
    </recommendedName>
    <alternativeName>
        <fullName evidence="12 13">RNA polymerase II transcription factor B subunit 4</fullName>
    </alternativeName>
</protein>
<dbReference type="EMBL" id="JAIFTL010000067">
    <property type="protein sequence ID" value="KAG9324432.1"/>
    <property type="molecule type" value="Genomic_DNA"/>
</dbReference>
<keyword evidence="6 13" id="KW-0863">Zinc-finger</keyword>
<comment type="similarity">
    <text evidence="2 13">Belongs to the TFB4 family.</text>
</comment>
<evidence type="ECO:0000256" key="7">
    <source>
        <dbReference type="ARBA" id="ARBA00022833"/>
    </source>
</evidence>
<evidence type="ECO:0000313" key="15">
    <source>
        <dbReference type="EMBL" id="KAG9324432.1"/>
    </source>
</evidence>
<evidence type="ECO:0000256" key="5">
    <source>
        <dbReference type="ARBA" id="ARBA00022763"/>
    </source>
</evidence>
<comment type="subcellular location">
    <subcellularLocation>
        <location evidence="1 13">Nucleus</location>
    </subcellularLocation>
</comment>
<comment type="subunit">
    <text evidence="13">Component of the 7-subunit TFIIH core complex composed of XPB/SSL2, XPD/RAD3, SSL1, TFB1, TFB2, TFB4 and TFB5, which is active in NER. The core complex associates with the 3-subunit CTD-kinase module TFIIK composed of CCL1, KIN28 and TFB3 to form the 10-subunit holoenzyme (holo-TFIIH) active in transcription.</text>
</comment>
<evidence type="ECO:0000256" key="14">
    <source>
        <dbReference type="SAM" id="MobiDB-lite"/>
    </source>
</evidence>
<evidence type="ECO:0000256" key="2">
    <source>
        <dbReference type="ARBA" id="ARBA00005273"/>
    </source>
</evidence>
<comment type="function">
    <text evidence="13">Component of the general transcription and DNA repair factor IIH (TFIIH) core complex, which is involved in general and transcription-coupled nucleotide excision repair (NER) of damaged DNA and, when complexed to TFIIK, in RNA transcription by RNA polymerase II. In NER, TFIIH acts by opening DNA around the lesion to allow the excision of the damaged oligonucleotide and its replacement by a new DNA fragment. In transcription, TFIIH has an essential role in transcription initiation. When the pre-initiation complex (PIC) has been established, TFIIH is required for promoter opening and promoter escape. Phosphorylation of the C-terminal tail (CTD) of the largest subunit of RNA polymerase II by the kinase module TFIIK controls the initiation of transcription.</text>
</comment>
<evidence type="ECO:0000313" key="16">
    <source>
        <dbReference type="Proteomes" id="UP000717515"/>
    </source>
</evidence>
<evidence type="ECO:0000256" key="4">
    <source>
        <dbReference type="ARBA" id="ARBA00022723"/>
    </source>
</evidence>
<dbReference type="GO" id="GO:0000439">
    <property type="term" value="C:transcription factor TFIIH core complex"/>
    <property type="evidence" value="ECO:0007669"/>
    <property type="project" value="UniProtKB-UniRule"/>
</dbReference>
<accession>A0A9P8A8V0</accession>
<dbReference type="AlphaFoldDB" id="A0A9P8A8V0"/>
<dbReference type="InterPro" id="IPR004600">
    <property type="entry name" value="TFIIH_Tfb4/GTF2H3"/>
</dbReference>
<comment type="caution">
    <text evidence="15">The sequence shown here is derived from an EMBL/GenBank/DDBJ whole genome shotgun (WGS) entry which is preliminary data.</text>
</comment>
<dbReference type="Gene3D" id="3.40.50.410">
    <property type="entry name" value="von Willebrand factor, type A domain"/>
    <property type="match status" value="2"/>
</dbReference>
<sequence>MKDTSTSEGKGFSERNLRKKIVRNDSNLLVIVIDTNPFEWEHPSAPLKLNQALQHILAFMNAHLAGRHDNKLAVIASHVGVSKFLYPTLNELTPGSKVQTKKDANVYQVFKVVNDAVISGISRLLQDPGPTLQEKDLGSSKIAASLSLGLCYINQAVKSDGMGHVKARILVLTVSPDSSSDYIPIMNCIFSAQKANIPIDVCKIWGEDAVFLQQAAHITEGIYMRPDDPQGLLQILMFSFLPDMFSRNYLYLPGQDQVDFRAACFCHKKIVDIGYVCSVCLSSTLLQLFTRVFNVQVRPSLHSSRYYHQPGDWLKVQHRVPALQDQAHQRRSMLRELKKNKVHHACWGLGIQKGEILYMALALASFTFIKHLRTHLLAPMDTIPRNQKEKIIFCIDLDLSMDEHFSSGEKNNDTRINRTKQLLKWFIDQKSQWNTQHEFAIMILGERAVWHMDFTTDKDLLSHVIDELYTMGKFTAFDSTSLFEEIRKNANVDDEEDSALHAIVLYTRSDVVPNLPDDEAMDALYASGRFHFDCIFIHNKAAEVTGPVKPQHVYDRLTEMEDARAPGYFYETTRYLRKYTSSMGELLINPAVRPLQDEVSFKMTPPPSVQRQLDEDALQELQQQHLSTPRRTDIPVTYKSPEFSTPSPVKKPVGGLFASPAQASSVTRTPPPAGSSPFASPMRENSIPSSREKAEQQHTGLGIATGHGAAGSGSGKGMDDAILL</sequence>
<evidence type="ECO:0000256" key="8">
    <source>
        <dbReference type="ARBA" id="ARBA00023015"/>
    </source>
</evidence>
<reference evidence="15" key="1">
    <citation type="submission" date="2021-07" db="EMBL/GenBank/DDBJ databases">
        <title>Draft genome of Mortierella alpina, strain LL118, isolated from an aspen leaf litter sample.</title>
        <authorList>
            <person name="Yang S."/>
            <person name="Vinatzer B.A."/>
        </authorList>
    </citation>
    <scope>NUCLEOTIDE SEQUENCE</scope>
    <source>
        <strain evidence="15">LL118</strain>
    </source>
</reference>
<dbReference type="SUPFAM" id="SSF53300">
    <property type="entry name" value="vWA-like"/>
    <property type="match status" value="1"/>
</dbReference>
<proteinExistence type="inferred from homology"/>
<organism evidence="15 16">
    <name type="scientific">Mortierella alpina</name>
    <name type="common">Oleaginous fungus</name>
    <name type="synonym">Mortierella renispora</name>
    <dbReference type="NCBI Taxonomy" id="64518"/>
    <lineage>
        <taxon>Eukaryota</taxon>
        <taxon>Fungi</taxon>
        <taxon>Fungi incertae sedis</taxon>
        <taxon>Mucoromycota</taxon>
        <taxon>Mortierellomycotina</taxon>
        <taxon>Mortierellomycetes</taxon>
        <taxon>Mortierellales</taxon>
        <taxon>Mortierellaceae</taxon>
        <taxon>Mortierella</taxon>
    </lineage>
</organism>
<evidence type="ECO:0000256" key="13">
    <source>
        <dbReference type="RuleBase" id="RU368090"/>
    </source>
</evidence>
<evidence type="ECO:0000256" key="12">
    <source>
        <dbReference type="ARBA" id="ARBA00033341"/>
    </source>
</evidence>
<gene>
    <name evidence="15" type="ORF">KVV02_004452</name>
</gene>
<keyword evidence="5 13" id="KW-0227">DNA damage</keyword>
<dbReference type="GO" id="GO:0005675">
    <property type="term" value="C:transcription factor TFIIH holo complex"/>
    <property type="evidence" value="ECO:0007669"/>
    <property type="project" value="UniProtKB-UniRule"/>
</dbReference>
<evidence type="ECO:0000256" key="10">
    <source>
        <dbReference type="ARBA" id="ARBA00023204"/>
    </source>
</evidence>
<dbReference type="CDD" id="cd21502">
    <property type="entry name" value="vWA_BABAM1"/>
    <property type="match status" value="1"/>
</dbReference>
<keyword evidence="11 13" id="KW-0539">Nucleus</keyword>
<dbReference type="Proteomes" id="UP000717515">
    <property type="component" value="Unassembled WGS sequence"/>
</dbReference>
<feature type="region of interest" description="Disordered" evidence="14">
    <location>
        <begin position="623"/>
        <end position="724"/>
    </location>
</feature>
<evidence type="ECO:0000256" key="11">
    <source>
        <dbReference type="ARBA" id="ARBA00023242"/>
    </source>
</evidence>
<evidence type="ECO:0000256" key="6">
    <source>
        <dbReference type="ARBA" id="ARBA00022771"/>
    </source>
</evidence>
<keyword evidence="10 13" id="KW-0234">DNA repair</keyword>
<dbReference type="Pfam" id="PF03850">
    <property type="entry name" value="Tfb4"/>
    <property type="match status" value="1"/>
</dbReference>
<evidence type="ECO:0000256" key="1">
    <source>
        <dbReference type="ARBA" id="ARBA00004123"/>
    </source>
</evidence>
<name>A0A9P8A8V0_MORAP</name>
<feature type="compositionally biased region" description="Gly residues" evidence="14">
    <location>
        <begin position="703"/>
        <end position="716"/>
    </location>
</feature>
<keyword evidence="4 13" id="KW-0479">Metal-binding</keyword>
<keyword evidence="8 13" id="KW-0805">Transcription regulation</keyword>
<evidence type="ECO:0000256" key="9">
    <source>
        <dbReference type="ARBA" id="ARBA00023163"/>
    </source>
</evidence>
<dbReference type="InterPro" id="IPR036465">
    <property type="entry name" value="vWFA_dom_sf"/>
</dbReference>
<dbReference type="PANTHER" id="PTHR12831">
    <property type="entry name" value="TRANSCRIPTION INITIATION FACTOR IIH TFIIH , POLYPEPTIDE 3-RELATED"/>
    <property type="match status" value="1"/>
</dbReference>
<dbReference type="PANTHER" id="PTHR12831:SF0">
    <property type="entry name" value="GENERAL TRANSCRIPTION FACTOR IIH SUBUNIT 3"/>
    <property type="match status" value="1"/>
</dbReference>
<dbReference type="GO" id="GO:0006355">
    <property type="term" value="P:regulation of DNA-templated transcription"/>
    <property type="evidence" value="ECO:0007669"/>
    <property type="project" value="InterPro"/>
</dbReference>
<dbReference type="GO" id="GO:0006289">
    <property type="term" value="P:nucleotide-excision repair"/>
    <property type="evidence" value="ECO:0007669"/>
    <property type="project" value="UniProtKB-UniRule"/>
</dbReference>